<dbReference type="PROSITE" id="PS51456">
    <property type="entry name" value="MYOSIN_MOTOR"/>
    <property type="match status" value="1"/>
</dbReference>
<evidence type="ECO:0000256" key="9">
    <source>
        <dbReference type="ARBA" id="ARBA00022989"/>
    </source>
</evidence>
<dbReference type="GO" id="GO:0005524">
    <property type="term" value="F:ATP binding"/>
    <property type="evidence" value="ECO:0007669"/>
    <property type="project" value="UniProtKB-UniRule"/>
</dbReference>
<feature type="binding site" evidence="17">
    <location>
        <begin position="106"/>
        <end position="113"/>
    </location>
    <ligand>
        <name>ATP</name>
        <dbReference type="ChEBI" id="CHEBI:30616"/>
    </ligand>
</feature>
<feature type="transmembrane region" description="Helical" evidence="19">
    <location>
        <begin position="891"/>
        <end position="914"/>
    </location>
</feature>
<dbReference type="Gene3D" id="3.40.850.10">
    <property type="entry name" value="Kinesin motor domain"/>
    <property type="match status" value="1"/>
</dbReference>
<feature type="compositionally biased region" description="Basic and acidic residues" evidence="18">
    <location>
        <begin position="782"/>
        <end position="801"/>
    </location>
</feature>
<dbReference type="EC" id="2.4.1.16" evidence="2"/>
<dbReference type="CDD" id="cd04190">
    <property type="entry name" value="Chitin_synth_C"/>
    <property type="match status" value="1"/>
</dbReference>
<dbReference type="InterPro" id="IPR036961">
    <property type="entry name" value="Kinesin_motor_dom_sf"/>
</dbReference>
<accession>A0AAN8JL79</accession>
<dbReference type="SUPFAM" id="SSF52540">
    <property type="entry name" value="P-loop containing nucleoside triphosphate hydrolases"/>
    <property type="match status" value="1"/>
</dbReference>
<feature type="transmembrane region" description="Helical" evidence="19">
    <location>
        <begin position="1784"/>
        <end position="1802"/>
    </location>
</feature>
<evidence type="ECO:0000256" key="15">
    <source>
        <dbReference type="ARBA" id="ARBA00046329"/>
    </source>
</evidence>
<feature type="region of interest" description="Disordered" evidence="18">
    <location>
        <begin position="709"/>
        <end position="760"/>
    </location>
</feature>
<feature type="region of interest" description="Actin-binding" evidence="17">
    <location>
        <begin position="586"/>
        <end position="608"/>
    </location>
</feature>
<feature type="transmembrane region" description="Helical" evidence="19">
    <location>
        <begin position="1970"/>
        <end position="1989"/>
    </location>
</feature>
<feature type="transmembrane region" description="Helical" evidence="19">
    <location>
        <begin position="1725"/>
        <end position="1746"/>
    </location>
</feature>
<feature type="transmembrane region" description="Helical" evidence="19">
    <location>
        <begin position="850"/>
        <end position="879"/>
    </location>
</feature>
<comment type="subcellular location">
    <subcellularLocation>
        <location evidence="1">Cell membrane</location>
        <topology evidence="1">Multi-pass membrane protein</topology>
    </subcellularLocation>
</comment>
<dbReference type="EMBL" id="JAZGQO010000008">
    <property type="protein sequence ID" value="KAK6179926.1"/>
    <property type="molecule type" value="Genomic_DNA"/>
</dbReference>
<keyword evidence="4" id="KW-0328">Glycosyltransferase</keyword>
<dbReference type="CDD" id="cd00124">
    <property type="entry name" value="MYSc"/>
    <property type="match status" value="1"/>
</dbReference>
<dbReference type="Proteomes" id="UP001347796">
    <property type="component" value="Unassembled WGS sequence"/>
</dbReference>
<dbReference type="Gene3D" id="6.20.240.20">
    <property type="match status" value="1"/>
</dbReference>
<dbReference type="Gene3D" id="1.20.120.720">
    <property type="entry name" value="Myosin VI head, motor domain, U50 subdomain"/>
    <property type="match status" value="1"/>
</dbReference>
<gene>
    <name evidence="21" type="ORF">SNE40_012173</name>
</gene>
<feature type="compositionally biased region" description="Basic residues" evidence="18">
    <location>
        <begin position="1894"/>
        <end position="1904"/>
    </location>
</feature>
<dbReference type="PANTHER" id="PTHR22914:SF42">
    <property type="entry name" value="CHITIN SYNTHASE"/>
    <property type="match status" value="1"/>
</dbReference>
<evidence type="ECO:0000256" key="13">
    <source>
        <dbReference type="ARBA" id="ARBA00023175"/>
    </source>
</evidence>
<feature type="region of interest" description="Disordered" evidence="18">
    <location>
        <begin position="546"/>
        <end position="568"/>
    </location>
</feature>
<dbReference type="FunFam" id="3.90.550.10:FF:000139">
    <property type="entry name" value="Chitin synthase 8"/>
    <property type="match status" value="1"/>
</dbReference>
<evidence type="ECO:0000256" key="16">
    <source>
        <dbReference type="ARBA" id="ARBA00048014"/>
    </source>
</evidence>
<dbReference type="Gene3D" id="1.10.10.820">
    <property type="match status" value="1"/>
</dbReference>
<evidence type="ECO:0000256" key="3">
    <source>
        <dbReference type="ARBA" id="ARBA00022475"/>
    </source>
</evidence>
<keyword evidence="17" id="KW-0009">Actin-binding</keyword>
<dbReference type="GO" id="GO:0003774">
    <property type="term" value="F:cytoskeletal motor activity"/>
    <property type="evidence" value="ECO:0007669"/>
    <property type="project" value="UniProtKB-UniRule"/>
</dbReference>
<keyword evidence="22" id="KW-1185">Reference proteome</keyword>
<proteinExistence type="inferred from homology"/>
<dbReference type="InterPro" id="IPR029044">
    <property type="entry name" value="Nucleotide-diphossugar_trans"/>
</dbReference>
<evidence type="ECO:0000256" key="5">
    <source>
        <dbReference type="ARBA" id="ARBA00022679"/>
    </source>
</evidence>
<evidence type="ECO:0000256" key="19">
    <source>
        <dbReference type="SAM" id="Phobius"/>
    </source>
</evidence>
<dbReference type="Gene3D" id="1.20.58.530">
    <property type="match status" value="1"/>
</dbReference>
<feature type="compositionally biased region" description="Polar residues" evidence="18">
    <location>
        <begin position="724"/>
        <end position="736"/>
    </location>
</feature>
<keyword evidence="9 19" id="KW-1133">Transmembrane helix</keyword>
<reference evidence="21 22" key="1">
    <citation type="submission" date="2024-01" db="EMBL/GenBank/DDBJ databases">
        <title>The genome of the rayed Mediterranean limpet Patella caerulea (Linnaeus, 1758).</title>
        <authorList>
            <person name="Anh-Thu Weber A."/>
            <person name="Halstead-Nussloch G."/>
        </authorList>
    </citation>
    <scope>NUCLEOTIDE SEQUENCE [LARGE SCALE GENOMIC DNA]</scope>
    <source>
        <strain evidence="21">AATW-2023a</strain>
        <tissue evidence="21">Whole specimen</tissue>
    </source>
</reference>
<feature type="region of interest" description="Disordered" evidence="18">
    <location>
        <begin position="1861"/>
        <end position="1904"/>
    </location>
</feature>
<comment type="caution">
    <text evidence="21">The sequence shown here is derived from an EMBL/GenBank/DDBJ whole genome shotgun (WGS) entry which is preliminary data.</text>
</comment>
<evidence type="ECO:0000256" key="6">
    <source>
        <dbReference type="ARBA" id="ARBA00022692"/>
    </source>
</evidence>
<dbReference type="PANTHER" id="PTHR22914">
    <property type="entry name" value="CHITIN SYNTHASE"/>
    <property type="match status" value="1"/>
</dbReference>
<feature type="region of interest" description="Disordered" evidence="18">
    <location>
        <begin position="779"/>
        <end position="816"/>
    </location>
</feature>
<feature type="transmembrane region" description="Helical" evidence="19">
    <location>
        <begin position="1035"/>
        <end position="1053"/>
    </location>
</feature>
<evidence type="ECO:0000313" key="21">
    <source>
        <dbReference type="EMBL" id="KAK6179926.1"/>
    </source>
</evidence>
<feature type="transmembrane region" description="Helical" evidence="19">
    <location>
        <begin position="1082"/>
        <end position="1102"/>
    </location>
</feature>
<organism evidence="21 22">
    <name type="scientific">Patella caerulea</name>
    <name type="common">Rayed Mediterranean limpet</name>
    <dbReference type="NCBI Taxonomy" id="87958"/>
    <lineage>
        <taxon>Eukaryota</taxon>
        <taxon>Metazoa</taxon>
        <taxon>Spiralia</taxon>
        <taxon>Lophotrochozoa</taxon>
        <taxon>Mollusca</taxon>
        <taxon>Gastropoda</taxon>
        <taxon>Patellogastropoda</taxon>
        <taxon>Patelloidea</taxon>
        <taxon>Patellidae</taxon>
        <taxon>Patella</taxon>
    </lineage>
</organism>
<feature type="transmembrane region" description="Helical" evidence="19">
    <location>
        <begin position="1752"/>
        <end position="1772"/>
    </location>
</feature>
<evidence type="ECO:0000256" key="2">
    <source>
        <dbReference type="ARBA" id="ARBA00012543"/>
    </source>
</evidence>
<dbReference type="InterPro" id="IPR001609">
    <property type="entry name" value="Myosin_head_motor_dom-like"/>
</dbReference>
<protein>
    <recommendedName>
        <fullName evidence="2">chitin synthase</fullName>
        <ecNumber evidence="2">2.4.1.16</ecNumber>
    </recommendedName>
</protein>
<feature type="compositionally biased region" description="Low complexity" evidence="18">
    <location>
        <begin position="746"/>
        <end position="759"/>
    </location>
</feature>
<dbReference type="PRINTS" id="PR00193">
    <property type="entry name" value="MYOSINHEAVY"/>
</dbReference>
<dbReference type="GO" id="GO:0003779">
    <property type="term" value="F:actin binding"/>
    <property type="evidence" value="ECO:0007669"/>
    <property type="project" value="UniProtKB-KW"/>
</dbReference>
<evidence type="ECO:0000259" key="20">
    <source>
        <dbReference type="PROSITE" id="PS51456"/>
    </source>
</evidence>
<evidence type="ECO:0000256" key="4">
    <source>
        <dbReference type="ARBA" id="ARBA00022676"/>
    </source>
</evidence>
<evidence type="ECO:0000256" key="11">
    <source>
        <dbReference type="ARBA" id="ARBA00023123"/>
    </source>
</evidence>
<dbReference type="Pfam" id="PF00063">
    <property type="entry name" value="Myosin_head"/>
    <property type="match status" value="1"/>
</dbReference>
<dbReference type="InterPro" id="IPR027417">
    <property type="entry name" value="P-loop_NTPase"/>
</dbReference>
<dbReference type="SUPFAM" id="SSF53448">
    <property type="entry name" value="Nucleotide-diphospho-sugar transferases"/>
    <property type="match status" value="1"/>
</dbReference>
<keyword evidence="13 17" id="KW-0505">Motor protein</keyword>
<dbReference type="GO" id="GO:0006031">
    <property type="term" value="P:chitin biosynthetic process"/>
    <property type="evidence" value="ECO:0007669"/>
    <property type="project" value="TreeGrafter"/>
</dbReference>
<evidence type="ECO:0000256" key="7">
    <source>
        <dbReference type="ARBA" id="ARBA00022741"/>
    </source>
</evidence>
<sequence>MSKIARRIQPRLDEVEDIATLETTDEDQVFECIKQRFNKHAYYTYIGDAIIAVNPCQELPIYSIKEHEIYTNIRNKSCQPSHIFWAADFAHRALQGGEGQCLVVTGDSGAGKTESTKLILNHLVHLDGKSTINLDLVKKLEKINLVLEFFGNAETCLNENSSRFGKLIEISYNDDNKIEFAKIEGYILEKFRVTEQNQDEKNFHAFYALFAGMSDQELSQLQLEEPSDYRILTTFKDGSEQRKYEQKFAQMVRLFREIGLDKKTVDQIYRTLSAILHLTNVEFDDDPDGAAGIANEKSDEHVNSFCTMLALDGQDVDDMKRFLTMSEVRGEYKIKTLVQAEDGRDSLARELYSCVFYGIIDVINTLLAKGNKTKRQKMIRILDVSGFENIPNNNSFEQLLINTVNENLHQYFLKRVFKEEQDDFIKEGINPEDIGFKDNTDTLGLLYESPGSIFSILNDSMTLHPKPANFLLNLEDAHPNIVPRAQDRRGQLVFVVQHYAADVWYNAEKFLTKNRDTVSSSLSEIVLNSDNMFVDKYFQLGSFATTSKSRGGRSSFRRDSLSSSTSSIGKTGKLMGRVTDTFRKSLKRMLEKIQTLQPVFIKCIKPNNKLLPGRFDAQLVRRQLQNSGIMDMANVRSKGYPIRIPFMDFYKRYKILLMGEPFRYPKEASQRILQNVEIFNYQIGKTKMFLKTDHRDQLEAKLIAKEEEVNERKRKKSLEAAATSFKSPLPQQIQGTSKDSSKESLGESSDSGRSTASSGYKVSALPPYISEINETNLPSLDEEIHVDDNPEDKKDAEKLDDATDEGESKKKKKAADDKSKREAWEAMCISERDCENSNEFEISVRKMVRLVMYFVLMLLVLSFSCISKLSLIWISYGVYEIKTGEDRNIMFIKLIWCLAMPMILKWFSCLFKALFSNTQYPSKKAIVLLTSVDVFQTGSKCAFVILLMPFASPLEITLCGLSVCQIPTLFNIIKEFTSRPRREVNISGPEISKPRFWITLMLSVLAFMVQVGSPIVLLTAGNFSKLPTTGDFSKLRVGSVIVLACFFVSIGYWENYAFGKLPFCNVDLSAVRKNLRRVRMSSYIYSAPVQIAICGALCHYLLESKIEESFLFYWNSFTGMFFDSDKIIRHFSTFGLMYIQMASTYLCAYCSGLTCRLHMQRFGFALPILLVPIVTTVLASLCTPIGVNHGFDWIKNLDMCQRMTFPTDREGWITLGLCIAVYFSYVFVTRHIWYPKLERMAKIERLFSFGHSDPVYSDVSLALKRRQDLAEKEEYKKKIKEMKNPMVYICATMWHEIRQEMIQLCKSLFRLDFDICQRYLANKNFGAHIDDLYSAEVHVIFDDAFQTDEKTKQRVVNSYVEQLIEIMPQACSSVSKGSVTLDPVKKITTPYGGRLEWIMPGGTKMEVHLKDKNKIRHKKRWSQIMYMYYLLGHKLLKGYSSADELLREDKRKVNITAPVRPHSSLLNRLPHSVVEEAANTFVMALDGDVDFGPESVRLLIDRMKKNRDVAAVCGRIHPIGQGPMVWYQQFEYSVGHWLQKATENVLGCVLCCPGCFSLFRGSSLMDDNVMRLYAIEPTEAKHYIQYEQGEDRWLCTLLLQQGYKIDYCAGSDAFTYAPETFHDFYIQRRRWSPSTMANVMDLLTSWKTTVKMNNNISTLFMLYQFILMASSILAPGTVTFMISGSYTAVLGLNPWQSYLLSTLPVLAYVLLCLKAKTETQVAVAAIMSAVYSIVMVIVSIGTVINIVEEDFLTPNVLFLIGLSTIFVITAFAHPNELMCLVHGILYYLTVPSTFVFLTVFFLCNLNIVSWGTREAPKKVDPDDEVAVQQATAKKGKLRKFIESLGISSVLEDLRSFIKQTLGRENEKPSPSTPLSRDLESGMSTPATGLPLPKPKPKVAPRKPKEKVVVIDPDFWKGATSLEDGTDGELEEQERVFWGKLITKFLLPLKENKEKQEQIAADLISIRNNVVFAYMLLNVMFTLVILQLQLKQDILEEKFFIAGKYEPVSVIFLGVFSVLILTQFFSMLVHRWGTFLLLISSTDITYCTNEGSDSTAMALKQIEEMQTGQKDILYPDGSSEYSGPKDLGDCMIESDEEEEEEHDPRSKFEKIVEREHNRRKSIIAITAAELPQTRLNSWVAQTRRDTKTMAVRNLYNQTNSQNYRQQDYYQPNGYGNTSGFSIKNDVQRRYQQNPQISRLNPRRSRRESVFAADFDDIPECDYD</sequence>
<comment type="similarity">
    <text evidence="15">Belongs to the chitin synthase family. Class IV subfamily.</text>
</comment>
<evidence type="ECO:0000256" key="12">
    <source>
        <dbReference type="ARBA" id="ARBA00023136"/>
    </source>
</evidence>
<evidence type="ECO:0000256" key="8">
    <source>
        <dbReference type="ARBA" id="ARBA00022840"/>
    </source>
</evidence>
<comment type="catalytic activity">
    <reaction evidence="16">
        <text>[(1-&gt;4)-N-acetyl-beta-D-glucosaminyl](n) + UDP-N-acetyl-alpha-D-glucosamine = [(1-&gt;4)-N-acetyl-beta-D-glucosaminyl](n+1) + UDP + H(+)</text>
        <dbReference type="Rhea" id="RHEA:16637"/>
        <dbReference type="Rhea" id="RHEA-COMP:9593"/>
        <dbReference type="Rhea" id="RHEA-COMP:9595"/>
        <dbReference type="ChEBI" id="CHEBI:15378"/>
        <dbReference type="ChEBI" id="CHEBI:17029"/>
        <dbReference type="ChEBI" id="CHEBI:57705"/>
        <dbReference type="ChEBI" id="CHEBI:58223"/>
        <dbReference type="EC" id="2.4.1.16"/>
    </reaction>
</comment>
<keyword evidence="6 19" id="KW-0812">Transmembrane</keyword>
<feature type="domain" description="Myosin motor" evidence="20">
    <location>
        <begin position="13"/>
        <end position="703"/>
    </location>
</feature>
<evidence type="ECO:0000256" key="17">
    <source>
        <dbReference type="PROSITE-ProRule" id="PRU00782"/>
    </source>
</evidence>
<feature type="transmembrane region" description="Helical" evidence="19">
    <location>
        <begin position="1212"/>
        <end position="1233"/>
    </location>
</feature>
<keyword evidence="11 17" id="KW-0518">Myosin</keyword>
<keyword evidence="14" id="KW-0325">Glycoprotein</keyword>
<evidence type="ECO:0000256" key="18">
    <source>
        <dbReference type="SAM" id="MobiDB-lite"/>
    </source>
</evidence>
<keyword evidence="8 17" id="KW-0067">ATP-binding</keyword>
<name>A0AAN8JL79_PATCE</name>
<evidence type="ECO:0000256" key="14">
    <source>
        <dbReference type="ARBA" id="ARBA00023180"/>
    </source>
</evidence>
<keyword evidence="10" id="KW-0175">Coiled coil</keyword>
<feature type="transmembrane region" description="Helical" evidence="19">
    <location>
        <begin position="994"/>
        <end position="1015"/>
    </location>
</feature>
<feature type="transmembrane region" description="Helical" evidence="19">
    <location>
        <begin position="1127"/>
        <end position="1150"/>
    </location>
</feature>
<dbReference type="SMART" id="SM00242">
    <property type="entry name" value="MYSc"/>
    <property type="match status" value="1"/>
</dbReference>
<evidence type="ECO:0000256" key="1">
    <source>
        <dbReference type="ARBA" id="ARBA00004651"/>
    </source>
</evidence>
<evidence type="ECO:0000256" key="10">
    <source>
        <dbReference type="ARBA" id="ARBA00023054"/>
    </source>
</evidence>
<dbReference type="GO" id="GO:0016459">
    <property type="term" value="C:myosin complex"/>
    <property type="evidence" value="ECO:0007669"/>
    <property type="project" value="UniProtKB-KW"/>
</dbReference>
<keyword evidence="5" id="KW-0808">Transferase</keyword>
<keyword evidence="12 19" id="KW-0472">Membrane</keyword>
<dbReference type="Pfam" id="PF03142">
    <property type="entry name" value="Chitin_synth_2"/>
    <property type="match status" value="1"/>
</dbReference>
<feature type="transmembrane region" description="Helical" evidence="19">
    <location>
        <begin position="1660"/>
        <end position="1683"/>
    </location>
</feature>
<comment type="similarity">
    <text evidence="17">Belongs to the TRAFAC class myosin-kinesin ATPase superfamily. Myosin family.</text>
</comment>
<dbReference type="GO" id="GO:0004100">
    <property type="term" value="F:chitin synthase activity"/>
    <property type="evidence" value="ECO:0007669"/>
    <property type="project" value="UniProtKB-EC"/>
</dbReference>
<feature type="transmembrane region" description="Helical" evidence="19">
    <location>
        <begin position="1162"/>
        <end position="1187"/>
    </location>
</feature>
<keyword evidence="7 17" id="KW-0547">Nucleotide-binding</keyword>
<dbReference type="InterPro" id="IPR004835">
    <property type="entry name" value="Chitin_synth"/>
</dbReference>
<feature type="transmembrane region" description="Helical" evidence="19">
    <location>
        <begin position="2009"/>
        <end position="2031"/>
    </location>
</feature>
<keyword evidence="3" id="KW-1003">Cell membrane</keyword>
<dbReference type="GO" id="GO:0005886">
    <property type="term" value="C:plasma membrane"/>
    <property type="evidence" value="ECO:0007669"/>
    <property type="project" value="UniProtKB-SubCell"/>
</dbReference>
<evidence type="ECO:0000313" key="22">
    <source>
        <dbReference type="Proteomes" id="UP001347796"/>
    </source>
</evidence>